<feature type="transmembrane region" description="Helical" evidence="10">
    <location>
        <begin position="39"/>
        <end position="61"/>
    </location>
</feature>
<keyword evidence="13" id="KW-1185">Reference proteome</keyword>
<feature type="transmembrane region" description="Helical" evidence="10">
    <location>
        <begin position="1365"/>
        <end position="1384"/>
    </location>
</feature>
<evidence type="ECO:0000313" key="13">
    <source>
        <dbReference type="Proteomes" id="UP000503462"/>
    </source>
</evidence>
<dbReference type="Gene3D" id="1.20.144.10">
    <property type="entry name" value="Phosphatidic acid phosphatase type 2/haloperoxidase"/>
    <property type="match status" value="1"/>
</dbReference>
<name>A0A6H0Y4H2_9PEZI</name>
<evidence type="ECO:0000256" key="8">
    <source>
        <dbReference type="ARBA" id="ARBA00023136"/>
    </source>
</evidence>
<keyword evidence="7" id="KW-0406">Ion transport</keyword>
<dbReference type="Pfam" id="PF01569">
    <property type="entry name" value="PAP2"/>
    <property type="match status" value="1"/>
</dbReference>
<evidence type="ECO:0000256" key="3">
    <source>
        <dbReference type="ARBA" id="ARBA00022538"/>
    </source>
</evidence>
<evidence type="ECO:0000313" key="12">
    <source>
        <dbReference type="EMBL" id="QIX01825.1"/>
    </source>
</evidence>
<dbReference type="InterPro" id="IPR004773">
    <property type="entry name" value="K/Na_transp_Trk1/HKT1"/>
</dbReference>
<feature type="region of interest" description="Disordered" evidence="9">
    <location>
        <begin position="265"/>
        <end position="364"/>
    </location>
</feature>
<proteinExistence type="predicted"/>
<feature type="compositionally biased region" description="Basic and acidic residues" evidence="9">
    <location>
        <begin position="131"/>
        <end position="151"/>
    </location>
</feature>
<evidence type="ECO:0000256" key="6">
    <source>
        <dbReference type="ARBA" id="ARBA00022989"/>
    </source>
</evidence>
<dbReference type="GO" id="GO:0140107">
    <property type="term" value="F:high-affinity potassium ion transmembrane transporter activity"/>
    <property type="evidence" value="ECO:0007669"/>
    <property type="project" value="TreeGrafter"/>
</dbReference>
<evidence type="ECO:0000256" key="5">
    <source>
        <dbReference type="ARBA" id="ARBA00022958"/>
    </source>
</evidence>
<dbReference type="GO" id="GO:0030007">
    <property type="term" value="P:intracellular potassium ion homeostasis"/>
    <property type="evidence" value="ECO:0007669"/>
    <property type="project" value="TreeGrafter"/>
</dbReference>
<feature type="transmembrane region" description="Helical" evidence="10">
    <location>
        <begin position="581"/>
        <end position="601"/>
    </location>
</feature>
<dbReference type="SMART" id="SM00014">
    <property type="entry name" value="acidPPc"/>
    <property type="match status" value="1"/>
</dbReference>
<feature type="domain" description="Phosphatidic acid phosphatase type 2/haloperoxidase" evidence="11">
    <location>
        <begin position="1170"/>
        <end position="1299"/>
    </location>
</feature>
<dbReference type="EMBL" id="CP051143">
    <property type="protein sequence ID" value="QIX01825.1"/>
    <property type="molecule type" value="Genomic_DNA"/>
</dbReference>
<protein>
    <recommendedName>
        <fullName evidence="11">Phosphatidic acid phosphatase type 2/haloperoxidase domain-containing protein</fullName>
    </recommendedName>
</protein>
<keyword evidence="3" id="KW-0633">Potassium transport</keyword>
<feature type="transmembrane region" description="Helical" evidence="10">
    <location>
        <begin position="519"/>
        <end position="546"/>
    </location>
</feature>
<feature type="compositionally biased region" description="Basic and acidic residues" evidence="9">
    <location>
        <begin position="325"/>
        <end position="363"/>
    </location>
</feature>
<gene>
    <name evidence="12" type="ORF">AMS68_007342</name>
</gene>
<feature type="transmembrane region" description="Helical" evidence="10">
    <location>
        <begin position="90"/>
        <end position="115"/>
    </location>
</feature>
<feature type="transmembrane region" description="Helical" evidence="10">
    <location>
        <begin position="445"/>
        <end position="468"/>
    </location>
</feature>
<evidence type="ECO:0000256" key="1">
    <source>
        <dbReference type="ARBA" id="ARBA00004141"/>
    </source>
</evidence>
<feature type="transmembrane region" description="Helical" evidence="10">
    <location>
        <begin position="700"/>
        <end position="717"/>
    </location>
</feature>
<feature type="transmembrane region" description="Helical" evidence="10">
    <location>
        <begin position="1076"/>
        <end position="1098"/>
    </location>
</feature>
<dbReference type="PANTHER" id="PTHR31064:SF30">
    <property type="entry name" value="HIGH-AFFINITY POTASSIUM TRANSPORT PROTEIN-RELATED"/>
    <property type="match status" value="1"/>
</dbReference>
<dbReference type="InterPro" id="IPR051143">
    <property type="entry name" value="TrkH_K-transport"/>
</dbReference>
<keyword evidence="8 10" id="KW-0472">Membrane</keyword>
<dbReference type="FunFam" id="1.20.144.10:FF:000042">
    <property type="entry name" value="PAP2 domain protein"/>
    <property type="match status" value="1"/>
</dbReference>
<evidence type="ECO:0000256" key="4">
    <source>
        <dbReference type="ARBA" id="ARBA00022692"/>
    </source>
</evidence>
<dbReference type="SUPFAM" id="SSF48317">
    <property type="entry name" value="Acid phosphatase/Vanadium-dependent haloperoxidase"/>
    <property type="match status" value="1"/>
</dbReference>
<dbReference type="OrthoDB" id="9999863at2759"/>
<keyword evidence="5" id="KW-0630">Potassium</keyword>
<accession>A0A6H0Y4H2</accession>
<feature type="transmembrane region" description="Helical" evidence="10">
    <location>
        <begin position="1165"/>
        <end position="1186"/>
    </location>
</feature>
<keyword evidence="4 10" id="KW-0812">Transmembrane</keyword>
<evidence type="ECO:0000256" key="9">
    <source>
        <dbReference type="SAM" id="MobiDB-lite"/>
    </source>
</evidence>
<feature type="transmembrane region" description="Helical" evidence="10">
    <location>
        <begin position="1338"/>
        <end position="1359"/>
    </location>
</feature>
<sequence length="1439" mass="158901">MRTPAALEPLAQVVETLRHLAPTRGWWKRPRFNFITIHYFYLIGMSILGSLILFAGGMPYIDALFFAGGAATQSGLNTIDVNLLYLYQQIILMMWACVTTPVFINTVVVFVRLYWFEKRFKHIVAKERENRKTWERSRSKSEARADPDLSRLEQGVNGRRITVLHETTRPNGMTGHSSQSKEEATQFAEKMGLTDNEKHVDSSESSSGSSDHKPIADSEGTTLLNGTKGDHQDASDSPLNHRTITFPDELPHPHADLSQHIAIVQRQQQNAKSEGGTLRIPGPRDFDRGEKPEEIDESPPVSPPKRRNTADSQEQNFIARMLSRNSDKAESHGEDRPRHAIKFNEPDRRPHTRNSEDNMETRSNKGVLERLVSPLRHRRSGSGLGDRKSTFARTFTNLSNALSHKEEEIQPYFSWQATIGRNSAFVNLTASQRELGGIEYRALKLLAKILIGYYVGFHVFGMMVYLPWIIYTQPWRDIVIDNAGVVPGWWAVFTASSMFNDLGLTLTSDSMISFNTATLILLVGSFLIIIGNTGFPVMLRFVIWLLTKFSATGSPMSDELRFLLDHPRRCFTLLFPSRANWWLFWILVLLNGIDLVFFIILDLNDPTVTDLAPGFRVLNGWFQATSTRTAGFSSVNIANLHPGIQVSYLIMMYISVLPIAISVRRTNVYEEKSLGIWGGENEEAGMEDPSYVGQHLRRQLSFDLWYIFLGLFIISIVEGPRLSAMDDPAFSMFAVLFEIVSAYGTVGLSLGYPTINASFSAELHTISKLVIVAMMIRGRHRGLPLSALTDNTDRVDAQQYQLLIPPRLFIEMSYFEGQLYPRGEGFDDDIAAQMMMGEPEEQYYGVPGGLGGMREMMDGRGLPPGMGDMGMDRGMGMGMDMGGMPPGMMGDVMGPMDDMMMGEGMMPGGPMGMGLEDAIGIGGVPSGIGGIDDMMAVGDMQGRSLRRARSDVGGRRGDAFNMGGDPYMGGLPTYSDLSMGPPFYHDPRDLDPFGEEFAPWQPYGPRGVAGPDPSFGMGGLSMGSSRGMRDVGGPFGQEYGGPPGYMDASMASEMLGRGMEPEMGEMVSKRLIASYIWDWIVLIAIVGAGGGLNSVTPYKRPFSLLDLSISFPLVEEQISTATLVVVALVAPAVIIVITVAVFVPGPAFSKSLTRRKLIQRKLWEWHAGWLGLALSIATAFFATQALKNLFGKPRPDMLARCQPDLNNVASYVIGGYGQDISVRWTLVTADICTNTDTATLNDGFRSFPSGHSSFSWSGLLYLSLYLCAKFGIQIPYLPTTAAAHDSRLSGKAIESELLPLHKNRDSVESPNAAQDHEAENQAFAKSIPDRNRAAAPPVYLVVIAFVPICVAFYICSTRFVEFYHFGFDIISGSLIGILSSYGAFRYYHLPISRGSGWAWGPRSRDRAFGIGVGINNYVGTEGWDSASRSAHTRVGSSPA</sequence>
<keyword evidence="2" id="KW-0813">Transport</keyword>
<evidence type="ECO:0000256" key="2">
    <source>
        <dbReference type="ARBA" id="ARBA00022448"/>
    </source>
</evidence>
<feature type="transmembrane region" description="Helical" evidence="10">
    <location>
        <begin position="729"/>
        <end position="751"/>
    </location>
</feature>
<evidence type="ECO:0000259" key="11">
    <source>
        <dbReference type="SMART" id="SM00014"/>
    </source>
</evidence>
<dbReference type="Pfam" id="PF02386">
    <property type="entry name" value="TrkH"/>
    <property type="match status" value="1"/>
</dbReference>
<dbReference type="PANTHER" id="PTHR31064">
    <property type="entry name" value="POTASSIUM TRANSPORT PROTEIN DDB_G0292412-RELATED"/>
    <property type="match status" value="1"/>
</dbReference>
<dbReference type="Proteomes" id="UP000503462">
    <property type="component" value="Chromosome 5"/>
</dbReference>
<dbReference type="InterPro" id="IPR000326">
    <property type="entry name" value="PAP2/HPO"/>
</dbReference>
<reference evidence="12 13" key="1">
    <citation type="journal article" date="2016" name="Sci. Rep.">
        <title>Peltaster fructicola genome reveals evolution from an invasive phytopathogen to an ectophytic parasite.</title>
        <authorList>
            <person name="Xu C."/>
            <person name="Chen H."/>
            <person name="Gleason M.L."/>
            <person name="Xu J.R."/>
            <person name="Liu H."/>
            <person name="Zhang R."/>
            <person name="Sun G."/>
        </authorList>
    </citation>
    <scope>NUCLEOTIDE SEQUENCE [LARGE SCALE GENOMIC DNA]</scope>
    <source>
        <strain evidence="12 13">LNHT1506</strain>
    </source>
</reference>
<feature type="transmembrane region" description="Helical" evidence="10">
    <location>
        <begin position="1118"/>
        <end position="1144"/>
    </location>
</feature>
<evidence type="ECO:0000256" key="7">
    <source>
        <dbReference type="ARBA" id="ARBA00023065"/>
    </source>
</evidence>
<organism evidence="12 13">
    <name type="scientific">Peltaster fructicola</name>
    <dbReference type="NCBI Taxonomy" id="286661"/>
    <lineage>
        <taxon>Eukaryota</taxon>
        <taxon>Fungi</taxon>
        <taxon>Dikarya</taxon>
        <taxon>Ascomycota</taxon>
        <taxon>Pezizomycotina</taxon>
        <taxon>Dothideomycetes</taxon>
        <taxon>Dothideomycetes incertae sedis</taxon>
        <taxon>Peltaster</taxon>
    </lineage>
</organism>
<dbReference type="InterPro" id="IPR036938">
    <property type="entry name" value="PAP2/HPO_sf"/>
</dbReference>
<comment type="subcellular location">
    <subcellularLocation>
        <location evidence="1">Membrane</location>
        <topology evidence="1">Multi-pass membrane protein</topology>
    </subcellularLocation>
</comment>
<feature type="transmembrane region" description="Helical" evidence="10">
    <location>
        <begin position="646"/>
        <end position="663"/>
    </location>
</feature>
<dbReference type="NCBIfam" id="TIGR00934">
    <property type="entry name" value="2a38euk"/>
    <property type="match status" value="1"/>
</dbReference>
<feature type="compositionally biased region" description="Polar residues" evidence="9">
    <location>
        <begin position="169"/>
        <end position="178"/>
    </location>
</feature>
<feature type="region of interest" description="Disordered" evidence="9">
    <location>
        <begin position="131"/>
        <end position="253"/>
    </location>
</feature>
<feature type="compositionally biased region" description="Basic and acidic residues" evidence="9">
    <location>
        <begin position="282"/>
        <end position="292"/>
    </location>
</feature>
<evidence type="ECO:0000256" key="10">
    <source>
        <dbReference type="SAM" id="Phobius"/>
    </source>
</evidence>
<keyword evidence="6 10" id="KW-1133">Transmembrane helix</keyword>
<dbReference type="GO" id="GO:1990573">
    <property type="term" value="P:potassium ion import across plasma membrane"/>
    <property type="evidence" value="ECO:0007669"/>
    <property type="project" value="TreeGrafter"/>
</dbReference>
<dbReference type="InterPro" id="IPR003445">
    <property type="entry name" value="Cat_transpt"/>
</dbReference>
<dbReference type="GO" id="GO:0005886">
    <property type="term" value="C:plasma membrane"/>
    <property type="evidence" value="ECO:0007669"/>
    <property type="project" value="TreeGrafter"/>
</dbReference>